<dbReference type="OrthoDB" id="10375143at2759"/>
<protein>
    <submittedName>
        <fullName evidence="2">Uncharacterized protein</fullName>
    </submittedName>
</protein>
<evidence type="ECO:0000313" key="3">
    <source>
        <dbReference type="Proteomes" id="UP000565441"/>
    </source>
</evidence>
<evidence type="ECO:0000256" key="1">
    <source>
        <dbReference type="SAM" id="Coils"/>
    </source>
</evidence>
<organism evidence="2 3">
    <name type="scientific">Tricholomella constricta</name>
    <dbReference type="NCBI Taxonomy" id="117010"/>
    <lineage>
        <taxon>Eukaryota</taxon>
        <taxon>Fungi</taxon>
        <taxon>Dikarya</taxon>
        <taxon>Basidiomycota</taxon>
        <taxon>Agaricomycotina</taxon>
        <taxon>Agaricomycetes</taxon>
        <taxon>Agaricomycetidae</taxon>
        <taxon>Agaricales</taxon>
        <taxon>Tricholomatineae</taxon>
        <taxon>Lyophyllaceae</taxon>
        <taxon>Tricholomella</taxon>
    </lineage>
</organism>
<reference evidence="2 3" key="1">
    <citation type="journal article" date="2020" name="ISME J.">
        <title>Uncovering the hidden diversity of litter-decomposition mechanisms in mushroom-forming fungi.</title>
        <authorList>
            <person name="Floudas D."/>
            <person name="Bentzer J."/>
            <person name="Ahren D."/>
            <person name="Johansson T."/>
            <person name="Persson P."/>
            <person name="Tunlid A."/>
        </authorList>
    </citation>
    <scope>NUCLEOTIDE SEQUENCE [LARGE SCALE GENOMIC DNA]</scope>
    <source>
        <strain evidence="2 3">CBS 661.87</strain>
    </source>
</reference>
<dbReference type="Proteomes" id="UP000565441">
    <property type="component" value="Unassembled WGS sequence"/>
</dbReference>
<feature type="coiled-coil region" evidence="1">
    <location>
        <begin position="56"/>
        <end position="90"/>
    </location>
</feature>
<keyword evidence="1" id="KW-0175">Coiled coil</keyword>
<name>A0A8H5H2L1_9AGAR</name>
<comment type="caution">
    <text evidence="2">The sequence shown here is derived from an EMBL/GenBank/DDBJ whole genome shotgun (WGS) entry which is preliminary data.</text>
</comment>
<dbReference type="EMBL" id="JAACJP010000033">
    <property type="protein sequence ID" value="KAF5375512.1"/>
    <property type="molecule type" value="Genomic_DNA"/>
</dbReference>
<gene>
    <name evidence="2" type="ORF">D9615_009149</name>
</gene>
<evidence type="ECO:0000313" key="2">
    <source>
        <dbReference type="EMBL" id="KAF5375512.1"/>
    </source>
</evidence>
<sequence>MISTIVTHSAPPCSPIMTITLTSTDPKAELISSLSGNLADYRFVASAPGQIFITAIDSHRERFRKTKAKLKEVVEEKRMLEEDREALRRSHIYKKILAELHEVWWPRLPNHVHRAFILAGRTDLPSTIVSWWLQWQEFSPSEFPLPPSLRHFGPVKLHTRGRFIFNHETGKESELSKAVSEAWDILPDTIRQLMLLTWAGVQSVRSMHNDVAHPDLGNSTAKDILDRDFHNTFESLHAIACNIADYLFDG</sequence>
<accession>A0A8H5H2L1</accession>
<dbReference type="AlphaFoldDB" id="A0A8H5H2L1"/>
<proteinExistence type="predicted"/>
<keyword evidence="3" id="KW-1185">Reference proteome</keyword>